<dbReference type="Gene3D" id="3.40.630.30">
    <property type="match status" value="1"/>
</dbReference>
<organism evidence="2 3">
    <name type="scientific">Nocardioides perillae</name>
    <dbReference type="NCBI Taxonomy" id="1119534"/>
    <lineage>
        <taxon>Bacteria</taxon>
        <taxon>Bacillati</taxon>
        <taxon>Actinomycetota</taxon>
        <taxon>Actinomycetes</taxon>
        <taxon>Propionibacteriales</taxon>
        <taxon>Nocardioidaceae</taxon>
        <taxon>Nocardioides</taxon>
    </lineage>
</organism>
<accession>A0A7Y9RSB8</accession>
<dbReference type="GO" id="GO:0016747">
    <property type="term" value="F:acyltransferase activity, transferring groups other than amino-acyl groups"/>
    <property type="evidence" value="ECO:0007669"/>
    <property type="project" value="InterPro"/>
</dbReference>
<keyword evidence="3" id="KW-1185">Reference proteome</keyword>
<dbReference type="Pfam" id="PF00583">
    <property type="entry name" value="Acetyltransf_1"/>
    <property type="match status" value="1"/>
</dbReference>
<dbReference type="AlphaFoldDB" id="A0A7Y9RSB8"/>
<protein>
    <submittedName>
        <fullName evidence="2">GNAT superfamily N-acetyltransferase</fullName>
    </submittedName>
</protein>
<comment type="caution">
    <text evidence="2">The sequence shown here is derived from an EMBL/GenBank/DDBJ whole genome shotgun (WGS) entry which is preliminary data.</text>
</comment>
<dbReference type="InterPro" id="IPR000182">
    <property type="entry name" value="GNAT_dom"/>
</dbReference>
<proteinExistence type="predicted"/>
<sequence>MELAVQVGAGDPALDQRLSDELDAHNAAAPAGTAPAAELSVRVEHDGELVAGISGWTWGQAAGIAMLWVHHQHRARGLGATMLEAFESEAARRGCDHVFTTSFTFQAPGFYEKAGYVEFARWEGVPTDGRDDVHLRKELPPT</sequence>
<gene>
    <name evidence="2" type="ORF">BJ989_002020</name>
</gene>
<keyword evidence="2" id="KW-0808">Transferase</keyword>
<dbReference type="PROSITE" id="PS51186">
    <property type="entry name" value="GNAT"/>
    <property type="match status" value="1"/>
</dbReference>
<evidence type="ECO:0000259" key="1">
    <source>
        <dbReference type="PROSITE" id="PS51186"/>
    </source>
</evidence>
<dbReference type="CDD" id="cd04301">
    <property type="entry name" value="NAT_SF"/>
    <property type="match status" value="1"/>
</dbReference>
<dbReference type="SUPFAM" id="SSF55729">
    <property type="entry name" value="Acyl-CoA N-acyltransferases (Nat)"/>
    <property type="match status" value="1"/>
</dbReference>
<reference evidence="2 3" key="1">
    <citation type="submission" date="2020-07" db="EMBL/GenBank/DDBJ databases">
        <title>Sequencing the genomes of 1000 actinobacteria strains.</title>
        <authorList>
            <person name="Klenk H.-P."/>
        </authorList>
    </citation>
    <scope>NUCLEOTIDE SEQUENCE [LARGE SCALE GENOMIC DNA]</scope>
    <source>
        <strain evidence="2 3">DSM 24552</strain>
    </source>
</reference>
<dbReference type="EMBL" id="JACCAC010000001">
    <property type="protein sequence ID" value="NYG55716.1"/>
    <property type="molecule type" value="Genomic_DNA"/>
</dbReference>
<dbReference type="InterPro" id="IPR016181">
    <property type="entry name" value="Acyl_CoA_acyltransferase"/>
</dbReference>
<dbReference type="RefSeq" id="WP_179518114.1">
    <property type="nucleotide sequence ID" value="NZ_JACCAC010000001.1"/>
</dbReference>
<feature type="domain" description="N-acetyltransferase" evidence="1">
    <location>
        <begin position="1"/>
        <end position="140"/>
    </location>
</feature>
<evidence type="ECO:0000313" key="3">
    <source>
        <dbReference type="Proteomes" id="UP000544110"/>
    </source>
</evidence>
<evidence type="ECO:0000313" key="2">
    <source>
        <dbReference type="EMBL" id="NYG55716.1"/>
    </source>
</evidence>
<dbReference type="Proteomes" id="UP000544110">
    <property type="component" value="Unassembled WGS sequence"/>
</dbReference>
<name>A0A7Y9RSB8_9ACTN</name>